<protein>
    <submittedName>
        <fullName evidence="1">Putative condensin-2 complex subunit G2</fullName>
    </submittedName>
</protein>
<keyword evidence="2" id="KW-1185">Reference proteome</keyword>
<gene>
    <name evidence="1" type="ORF">BSL78_15844</name>
</gene>
<feature type="non-terminal residue" evidence="1">
    <location>
        <position position="450"/>
    </location>
</feature>
<dbReference type="Pfam" id="PF12422">
    <property type="entry name" value="Condensin2nSMC"/>
    <property type="match status" value="1"/>
</dbReference>
<dbReference type="InterPro" id="IPR024741">
    <property type="entry name" value="Condensin2_G2"/>
</dbReference>
<dbReference type="GO" id="GO:0000070">
    <property type="term" value="P:mitotic sister chromatid segregation"/>
    <property type="evidence" value="ECO:0007669"/>
    <property type="project" value="TreeGrafter"/>
</dbReference>
<dbReference type="EMBL" id="MRZV01000590">
    <property type="protein sequence ID" value="PIK47294.1"/>
    <property type="molecule type" value="Genomic_DNA"/>
</dbReference>
<name>A0A2G8KH19_STIJA</name>
<sequence>KMKVATSKSNDYREAILTCTAGKDYQHLCQIVKKHKNKTDDFNFDDVVQSFSRKQHESLWSGLFGILSDLREHLTPSLLEDEENINQIEEEDVYSCLEATLVVMAAYMDQEKSIVTEKMVECANHLHEMLMELPDSQDKLRLKIAKLLQVWWVQDFPGKEDIAPNMMVCLITNALQPNAYGRSFLSGLFGLNTKLISKLHTAIKGHLPFSSNFFRKKLEETWKKQVSSSFFHVPGRNRFLPEETEPCRAEVQYYGEIYFKAWKTATGDILMTIEQSCIQDLMFFAVHAKRQGSHSLAAILVQLLGYFTKQKRLQGVDKMLCTLYEPILWRALNAANPGVRVNAAYLLIDAFPLQDPESNKESMDAILQKQIDALNTLLCDPCPTVRVTAVQGVCKVVSVYWELLPAAAVSSFLAKLIQDQVYDTSSPDVRVAVFKGLKYILDNPLSHPLL</sequence>
<evidence type="ECO:0000313" key="1">
    <source>
        <dbReference type="EMBL" id="PIK47294.1"/>
    </source>
</evidence>
<reference evidence="1 2" key="1">
    <citation type="journal article" date="2017" name="PLoS Biol.">
        <title>The sea cucumber genome provides insights into morphological evolution and visceral regeneration.</title>
        <authorList>
            <person name="Zhang X."/>
            <person name="Sun L."/>
            <person name="Yuan J."/>
            <person name="Sun Y."/>
            <person name="Gao Y."/>
            <person name="Zhang L."/>
            <person name="Li S."/>
            <person name="Dai H."/>
            <person name="Hamel J.F."/>
            <person name="Liu C."/>
            <person name="Yu Y."/>
            <person name="Liu S."/>
            <person name="Lin W."/>
            <person name="Guo K."/>
            <person name="Jin S."/>
            <person name="Xu P."/>
            <person name="Storey K.B."/>
            <person name="Huan P."/>
            <person name="Zhang T."/>
            <person name="Zhou Y."/>
            <person name="Zhang J."/>
            <person name="Lin C."/>
            <person name="Li X."/>
            <person name="Xing L."/>
            <person name="Huo D."/>
            <person name="Sun M."/>
            <person name="Wang L."/>
            <person name="Mercier A."/>
            <person name="Li F."/>
            <person name="Yang H."/>
            <person name="Xiang J."/>
        </authorList>
    </citation>
    <scope>NUCLEOTIDE SEQUENCE [LARGE SCALE GENOMIC DNA]</scope>
    <source>
        <strain evidence="1">Shaxun</strain>
        <tissue evidence="1">Muscle</tissue>
    </source>
</reference>
<dbReference type="GO" id="GO:0005634">
    <property type="term" value="C:nucleus"/>
    <property type="evidence" value="ECO:0007669"/>
    <property type="project" value="InterPro"/>
</dbReference>
<dbReference type="Proteomes" id="UP000230750">
    <property type="component" value="Unassembled WGS sequence"/>
</dbReference>
<comment type="caution">
    <text evidence="1">The sequence shown here is derived from an EMBL/GenBank/DDBJ whole genome shotgun (WGS) entry which is preliminary data.</text>
</comment>
<dbReference type="InterPro" id="IPR016024">
    <property type="entry name" value="ARM-type_fold"/>
</dbReference>
<evidence type="ECO:0000313" key="2">
    <source>
        <dbReference type="Proteomes" id="UP000230750"/>
    </source>
</evidence>
<dbReference type="PANTHER" id="PTHR16199">
    <property type="entry name" value="CONDENSIN-2 COMPLEX SUBUNIT G2"/>
    <property type="match status" value="1"/>
</dbReference>
<dbReference type="GO" id="GO:0000796">
    <property type="term" value="C:condensin complex"/>
    <property type="evidence" value="ECO:0007669"/>
    <property type="project" value="TreeGrafter"/>
</dbReference>
<dbReference type="OrthoDB" id="10062843at2759"/>
<dbReference type="InterPro" id="IPR011989">
    <property type="entry name" value="ARM-like"/>
</dbReference>
<dbReference type="SUPFAM" id="SSF48371">
    <property type="entry name" value="ARM repeat"/>
    <property type="match status" value="1"/>
</dbReference>
<dbReference type="STRING" id="307972.A0A2G8KH19"/>
<dbReference type="AlphaFoldDB" id="A0A2G8KH19"/>
<feature type="non-terminal residue" evidence="1">
    <location>
        <position position="1"/>
    </location>
</feature>
<dbReference type="PANTHER" id="PTHR16199:SF4">
    <property type="entry name" value="CONDENSIN-2 COMPLEX SUBUNIT G2"/>
    <property type="match status" value="1"/>
</dbReference>
<organism evidence="1 2">
    <name type="scientific">Stichopus japonicus</name>
    <name type="common">Sea cucumber</name>
    <dbReference type="NCBI Taxonomy" id="307972"/>
    <lineage>
        <taxon>Eukaryota</taxon>
        <taxon>Metazoa</taxon>
        <taxon>Echinodermata</taxon>
        <taxon>Eleutherozoa</taxon>
        <taxon>Echinozoa</taxon>
        <taxon>Holothuroidea</taxon>
        <taxon>Aspidochirotacea</taxon>
        <taxon>Aspidochirotida</taxon>
        <taxon>Stichopodidae</taxon>
        <taxon>Apostichopus</taxon>
    </lineage>
</organism>
<dbReference type="Gene3D" id="1.25.10.10">
    <property type="entry name" value="Leucine-rich Repeat Variant"/>
    <property type="match status" value="1"/>
</dbReference>
<accession>A0A2G8KH19</accession>
<proteinExistence type="predicted"/>